<evidence type="ECO:0000256" key="6">
    <source>
        <dbReference type="ARBA" id="ARBA00022692"/>
    </source>
</evidence>
<keyword evidence="7 11" id="KW-0735">Signal-anchor</keyword>
<feature type="region of interest" description="Disordered" evidence="12">
    <location>
        <begin position="371"/>
        <end position="410"/>
    </location>
</feature>
<dbReference type="PRINTS" id="PR02050">
    <property type="entry name" value="B14GALTRFASE"/>
</dbReference>
<feature type="compositionally biased region" description="Polar residues" evidence="12">
    <location>
        <begin position="374"/>
        <end position="410"/>
    </location>
</feature>
<keyword evidence="4 11" id="KW-0328">Glycosyltransferase</keyword>
<dbReference type="GO" id="GO:0005975">
    <property type="term" value="P:carbohydrate metabolic process"/>
    <property type="evidence" value="ECO:0007669"/>
    <property type="project" value="InterPro"/>
</dbReference>
<evidence type="ECO:0000313" key="16">
    <source>
        <dbReference type="Proteomes" id="UP000663879"/>
    </source>
</evidence>
<evidence type="ECO:0000256" key="10">
    <source>
        <dbReference type="ARBA" id="ARBA00023180"/>
    </source>
</evidence>
<keyword evidence="9" id="KW-0472">Membrane</keyword>
<keyword evidence="5 11" id="KW-0808">Transferase</keyword>
<dbReference type="CDD" id="cd00899">
    <property type="entry name" value="b4GalT"/>
    <property type="match status" value="1"/>
</dbReference>
<dbReference type="EC" id="2.4.1.-" evidence="11"/>
<evidence type="ECO:0000256" key="4">
    <source>
        <dbReference type="ARBA" id="ARBA00022676"/>
    </source>
</evidence>
<gene>
    <name evidence="15" type="ORF">OXX778_LOCUS7787</name>
</gene>
<dbReference type="Gene3D" id="3.90.550.10">
    <property type="entry name" value="Spore Coat Polysaccharide Biosynthesis Protein SpsA, Chain A"/>
    <property type="match status" value="1"/>
</dbReference>
<dbReference type="UniPathway" id="UPA00378"/>
<evidence type="ECO:0000256" key="12">
    <source>
        <dbReference type="SAM" id="MobiDB-lite"/>
    </source>
</evidence>
<keyword evidence="8" id="KW-1133">Transmembrane helix</keyword>
<dbReference type="InterPro" id="IPR029044">
    <property type="entry name" value="Nucleotide-diphossugar_trans"/>
</dbReference>
<name>A0A813UTY4_9BILA</name>
<comment type="function">
    <text evidence="11">Catalyses the transfer of galactose onto proteins or lipids.</text>
</comment>
<protein>
    <recommendedName>
        <fullName evidence="11">Beta-1,4-galactosyltransferase</fullName>
        <ecNumber evidence="11">2.4.1.-</ecNumber>
    </recommendedName>
</protein>
<comment type="subcellular location">
    <subcellularLocation>
        <location evidence="1">Membrane</location>
        <topology evidence="1">Single-pass type II membrane protein</topology>
    </subcellularLocation>
</comment>
<dbReference type="Pfam" id="PF02709">
    <property type="entry name" value="Glyco_transf_7C"/>
    <property type="match status" value="1"/>
</dbReference>
<accession>A0A813UTY4</accession>
<evidence type="ECO:0000256" key="8">
    <source>
        <dbReference type="ARBA" id="ARBA00022989"/>
    </source>
</evidence>
<comment type="caution">
    <text evidence="15">The sequence shown here is derived from an EMBL/GenBank/DDBJ whole genome shotgun (WGS) entry which is preliminary data.</text>
</comment>
<dbReference type="EMBL" id="CAJNOC010001021">
    <property type="protein sequence ID" value="CAF0827351.1"/>
    <property type="molecule type" value="Genomic_DNA"/>
</dbReference>
<sequence>MIAANLCGKIPVKDFNGTFIELEKSLSNLSIEKGGSWSPKECKPRYKVALIIPYRNRENILKIFLKNLHPFLQKQQIEYGIYLIEPLQNLSFNRGLLMNIGFIESLKKTNQKWECFMFHDVDLIPEDDRIFYSCPEQPRHMSAYVTKYNSILSGDHIFGGVSALTKEQMKNVNGYSNLYFGWGSEDDDFRLRILKKNYNITRYPLEISRYFMIRHTKDQEINPERFNLMKSAINRMSNDGLNSIEYNIKFKYLTRIITKYNFEMFSECRQTPKETILNFVESVCRLVKKIFPNVSGSEDIHKVMQERFTEGLFNQRLRETVRSKMLKMRNKTKKTFHIQDLIDYAECKNSSYDSSHSDLKKTSCDKDQFRQPIANDQNRQNNFVSNSYSKQPYSGYNHSNLGYNQGNLKL</sequence>
<evidence type="ECO:0000313" key="15">
    <source>
        <dbReference type="EMBL" id="CAF0827351.1"/>
    </source>
</evidence>
<evidence type="ECO:0000259" key="13">
    <source>
        <dbReference type="Pfam" id="PF02709"/>
    </source>
</evidence>
<keyword evidence="10 11" id="KW-0325">Glycoprotein</keyword>
<dbReference type="PANTHER" id="PTHR19300">
    <property type="entry name" value="BETA-1,4-GALACTOSYLTRANSFERASE"/>
    <property type="match status" value="1"/>
</dbReference>
<dbReference type="GO" id="GO:0005794">
    <property type="term" value="C:Golgi apparatus"/>
    <property type="evidence" value="ECO:0007669"/>
    <property type="project" value="TreeGrafter"/>
</dbReference>
<dbReference type="PANTHER" id="PTHR19300:SF57">
    <property type="entry name" value="BETA-1,4-N-ACETYLGALACTOSAMINYLTRANSFERASE"/>
    <property type="match status" value="1"/>
</dbReference>
<dbReference type="SUPFAM" id="SSF53448">
    <property type="entry name" value="Nucleotide-diphospho-sugar transferases"/>
    <property type="match status" value="1"/>
</dbReference>
<dbReference type="Pfam" id="PF13733">
    <property type="entry name" value="Glyco_transf_7N"/>
    <property type="match status" value="1"/>
</dbReference>
<evidence type="ECO:0000256" key="1">
    <source>
        <dbReference type="ARBA" id="ARBA00004606"/>
    </source>
</evidence>
<dbReference type="AlphaFoldDB" id="A0A813UTY4"/>
<comment type="similarity">
    <text evidence="3 11">Belongs to the glycosyltransferase 7 family.</text>
</comment>
<dbReference type="Proteomes" id="UP000663879">
    <property type="component" value="Unassembled WGS sequence"/>
</dbReference>
<evidence type="ECO:0000256" key="2">
    <source>
        <dbReference type="ARBA" id="ARBA00004922"/>
    </source>
</evidence>
<proteinExistence type="inferred from homology"/>
<dbReference type="GO" id="GO:0008378">
    <property type="term" value="F:galactosyltransferase activity"/>
    <property type="evidence" value="ECO:0007669"/>
    <property type="project" value="TreeGrafter"/>
</dbReference>
<dbReference type="GO" id="GO:0016020">
    <property type="term" value="C:membrane"/>
    <property type="evidence" value="ECO:0007669"/>
    <property type="project" value="UniProtKB-SubCell"/>
</dbReference>
<evidence type="ECO:0000256" key="5">
    <source>
        <dbReference type="ARBA" id="ARBA00022679"/>
    </source>
</evidence>
<evidence type="ECO:0000256" key="7">
    <source>
        <dbReference type="ARBA" id="ARBA00022968"/>
    </source>
</evidence>
<organism evidence="15 16">
    <name type="scientific">Brachionus calyciflorus</name>
    <dbReference type="NCBI Taxonomy" id="104777"/>
    <lineage>
        <taxon>Eukaryota</taxon>
        <taxon>Metazoa</taxon>
        <taxon>Spiralia</taxon>
        <taxon>Gnathifera</taxon>
        <taxon>Rotifera</taxon>
        <taxon>Eurotatoria</taxon>
        <taxon>Monogononta</taxon>
        <taxon>Pseudotrocha</taxon>
        <taxon>Ploima</taxon>
        <taxon>Brachionidae</taxon>
        <taxon>Brachionus</taxon>
    </lineage>
</organism>
<feature type="domain" description="Galactosyltransferase N-terminal" evidence="14">
    <location>
        <begin position="6"/>
        <end position="135"/>
    </location>
</feature>
<dbReference type="InterPro" id="IPR027791">
    <property type="entry name" value="Galactosyl_T_C"/>
</dbReference>
<feature type="domain" description="Galactosyltransferase C-terminal" evidence="13">
    <location>
        <begin position="139"/>
        <end position="216"/>
    </location>
</feature>
<keyword evidence="6" id="KW-0812">Transmembrane</keyword>
<evidence type="ECO:0000256" key="9">
    <source>
        <dbReference type="ARBA" id="ARBA00023136"/>
    </source>
</evidence>
<evidence type="ECO:0000256" key="11">
    <source>
        <dbReference type="RuleBase" id="RU368121"/>
    </source>
</evidence>
<reference evidence="15" key="1">
    <citation type="submission" date="2021-02" db="EMBL/GenBank/DDBJ databases">
        <authorList>
            <person name="Nowell W R."/>
        </authorList>
    </citation>
    <scope>NUCLEOTIDE SEQUENCE</scope>
    <source>
        <strain evidence="15">Ploen Becks lab</strain>
    </source>
</reference>
<keyword evidence="16" id="KW-1185">Reference proteome</keyword>
<evidence type="ECO:0000259" key="14">
    <source>
        <dbReference type="Pfam" id="PF13733"/>
    </source>
</evidence>
<comment type="pathway">
    <text evidence="2 11">Protein modification; protein glycosylation.</text>
</comment>
<dbReference type="InterPro" id="IPR003859">
    <property type="entry name" value="Galactosyl_T"/>
</dbReference>
<dbReference type="InterPro" id="IPR027995">
    <property type="entry name" value="Galactosyl_T_N"/>
</dbReference>
<evidence type="ECO:0000256" key="3">
    <source>
        <dbReference type="ARBA" id="ARBA00005735"/>
    </source>
</evidence>